<reference evidence="1" key="1">
    <citation type="submission" date="2014-11" db="EMBL/GenBank/DDBJ databases">
        <authorList>
            <person name="Amaro Gonzalez C."/>
        </authorList>
    </citation>
    <scope>NUCLEOTIDE SEQUENCE</scope>
</reference>
<proteinExistence type="predicted"/>
<accession>A0A0E9RHA8</accession>
<dbReference type="AlphaFoldDB" id="A0A0E9RHA8"/>
<organism evidence="1">
    <name type="scientific">Anguilla anguilla</name>
    <name type="common">European freshwater eel</name>
    <name type="synonym">Muraena anguilla</name>
    <dbReference type="NCBI Taxonomy" id="7936"/>
    <lineage>
        <taxon>Eukaryota</taxon>
        <taxon>Metazoa</taxon>
        <taxon>Chordata</taxon>
        <taxon>Craniata</taxon>
        <taxon>Vertebrata</taxon>
        <taxon>Euteleostomi</taxon>
        <taxon>Actinopterygii</taxon>
        <taxon>Neopterygii</taxon>
        <taxon>Teleostei</taxon>
        <taxon>Anguilliformes</taxon>
        <taxon>Anguillidae</taxon>
        <taxon>Anguilla</taxon>
    </lineage>
</organism>
<protein>
    <submittedName>
        <fullName evidence="1">Uncharacterized protein</fullName>
    </submittedName>
</protein>
<dbReference type="EMBL" id="GBXM01080098">
    <property type="protein sequence ID" value="JAH28479.1"/>
    <property type="molecule type" value="Transcribed_RNA"/>
</dbReference>
<sequence>MCFYIFIICLFFYFAFAFKDTLVQRLSVLTAVL</sequence>
<reference evidence="1" key="2">
    <citation type="journal article" date="2015" name="Fish Shellfish Immunol.">
        <title>Early steps in the European eel (Anguilla anguilla)-Vibrio vulnificus interaction in the gills: Role of the RtxA13 toxin.</title>
        <authorList>
            <person name="Callol A."/>
            <person name="Pajuelo D."/>
            <person name="Ebbesson L."/>
            <person name="Teles M."/>
            <person name="MacKenzie S."/>
            <person name="Amaro C."/>
        </authorList>
    </citation>
    <scope>NUCLEOTIDE SEQUENCE</scope>
</reference>
<evidence type="ECO:0000313" key="1">
    <source>
        <dbReference type="EMBL" id="JAH28479.1"/>
    </source>
</evidence>
<name>A0A0E9RHA8_ANGAN</name>